<dbReference type="AlphaFoldDB" id="A0A815QV63"/>
<evidence type="ECO:0000313" key="5">
    <source>
        <dbReference type="EMBL" id="CAF4336764.1"/>
    </source>
</evidence>
<dbReference type="Proteomes" id="UP000682733">
    <property type="component" value="Unassembled WGS sequence"/>
</dbReference>
<dbReference type="OrthoDB" id="7697627at2759"/>
<name>A0A815QV63_9BILA</name>
<evidence type="ECO:0000256" key="1">
    <source>
        <dbReference type="SAM" id="Coils"/>
    </source>
</evidence>
<keyword evidence="1" id="KW-0175">Coiled coil</keyword>
<dbReference type="EMBL" id="CAJNOQ010020407">
    <property type="protein sequence ID" value="CAF1468282.1"/>
    <property type="molecule type" value="Genomic_DNA"/>
</dbReference>
<dbReference type="EMBL" id="CAJOBC010085872">
    <property type="protein sequence ID" value="CAF4336764.1"/>
    <property type="molecule type" value="Genomic_DNA"/>
</dbReference>
<comment type="caution">
    <text evidence="3">The sequence shown here is derived from an EMBL/GenBank/DDBJ whole genome shotgun (WGS) entry which is preliminary data.</text>
</comment>
<dbReference type="Proteomes" id="UP000677228">
    <property type="component" value="Unassembled WGS sequence"/>
</dbReference>
<reference evidence="3" key="1">
    <citation type="submission" date="2021-02" db="EMBL/GenBank/DDBJ databases">
        <authorList>
            <person name="Nowell W R."/>
        </authorList>
    </citation>
    <scope>NUCLEOTIDE SEQUENCE</scope>
</reference>
<dbReference type="EMBL" id="CAJNOK010020512">
    <property type="protein sequence ID" value="CAF1317772.1"/>
    <property type="molecule type" value="Genomic_DNA"/>
</dbReference>
<accession>A0A815QV63</accession>
<keyword evidence="6" id="KW-1185">Reference proteome</keyword>
<protein>
    <submittedName>
        <fullName evidence="3">Uncharacterized protein</fullName>
    </submittedName>
</protein>
<organism evidence="3 6">
    <name type="scientific">Didymodactylos carnosus</name>
    <dbReference type="NCBI Taxonomy" id="1234261"/>
    <lineage>
        <taxon>Eukaryota</taxon>
        <taxon>Metazoa</taxon>
        <taxon>Spiralia</taxon>
        <taxon>Gnathifera</taxon>
        <taxon>Rotifera</taxon>
        <taxon>Eurotatoria</taxon>
        <taxon>Bdelloidea</taxon>
        <taxon>Philodinida</taxon>
        <taxon>Philodinidae</taxon>
        <taxon>Didymodactylos</taxon>
    </lineage>
</organism>
<evidence type="ECO:0000313" key="2">
    <source>
        <dbReference type="EMBL" id="CAF1317772.1"/>
    </source>
</evidence>
<dbReference type="EMBL" id="CAJOBA010042110">
    <property type="protein sequence ID" value="CAF4127015.1"/>
    <property type="molecule type" value="Genomic_DNA"/>
</dbReference>
<proteinExistence type="predicted"/>
<gene>
    <name evidence="3" type="ORF">GPM918_LOCUS35362</name>
    <name evidence="2" type="ORF">OVA965_LOCUS29291</name>
    <name evidence="5" type="ORF">SRO942_LOCUS36078</name>
    <name evidence="4" type="ORF">TMI583_LOCUS30058</name>
</gene>
<dbReference type="Proteomes" id="UP000681722">
    <property type="component" value="Unassembled WGS sequence"/>
</dbReference>
<sequence length="150" mass="16551">MLALSHGNADVERGFSENAHLVTDERASLSVVSISGLRATKDAVKFHGDGAVQNVAITKALLSSVKQAHERFKIDNERQQQMLKDKELSEQALAAAKNDEVLLIEKECKLLDEQKGLRKELESATNMLDEDSEQLTAAIAEKNFSEVETE</sequence>
<evidence type="ECO:0000313" key="3">
    <source>
        <dbReference type="EMBL" id="CAF1468282.1"/>
    </source>
</evidence>
<evidence type="ECO:0000313" key="4">
    <source>
        <dbReference type="EMBL" id="CAF4127015.1"/>
    </source>
</evidence>
<feature type="coiled-coil region" evidence="1">
    <location>
        <begin position="114"/>
        <end position="141"/>
    </location>
</feature>
<dbReference type="Proteomes" id="UP000663829">
    <property type="component" value="Unassembled WGS sequence"/>
</dbReference>
<evidence type="ECO:0000313" key="6">
    <source>
        <dbReference type="Proteomes" id="UP000663829"/>
    </source>
</evidence>